<accession>A0AA36JPI0</accession>
<sequence length="451" mass="50156">MLSDEDAISQAEQESLAESVEEETETEDEQEEPSETLGSGDEAKPIVPPKDDEDKDDAGGTTSTEPSAVASPLADVPASSSETVMPKKKSKAKNIPTVPVSFKQEMEKLSDKMLALRIEEMEHQEALLHEPSKLARKMSKKRADDAKNADKPSKSAMVKAKSLALKAEKEADITVTFSFNGKRFSITTQSGRGIGHMRTLFMEKAKIAKKFKNDLKFDLGGEDIFADRDPRTTMRSVKVGDGSLMTVTTRGLGGGVIKPFLKQSDAIDMLQKRASSVIDKKMAKDEEQLMNLSPEEQLPTNIKEYLTEKRNSLNGVKLMKEQTGLNIIKTCLANVDTENLRLIRKAIGDRNEGHKGSTEERVLRASFLLFPAIREVKSVILHLNMFEREVCRELLRIYISEYSKVENGQAKINNVGFVEHIDAELVRREHLNNPAPADVIQQVQQSNCLIV</sequence>
<evidence type="ECO:0000313" key="3">
    <source>
        <dbReference type="Proteomes" id="UP001178507"/>
    </source>
</evidence>
<evidence type="ECO:0000256" key="1">
    <source>
        <dbReference type="SAM" id="MobiDB-lite"/>
    </source>
</evidence>
<feature type="compositionally biased region" description="Low complexity" evidence="1">
    <location>
        <begin position="8"/>
        <end position="18"/>
    </location>
</feature>
<feature type="region of interest" description="Disordered" evidence="1">
    <location>
        <begin position="127"/>
        <end position="155"/>
    </location>
</feature>
<feature type="compositionally biased region" description="Basic and acidic residues" evidence="1">
    <location>
        <begin position="41"/>
        <end position="52"/>
    </location>
</feature>
<protein>
    <submittedName>
        <fullName evidence="2">Uncharacterized protein</fullName>
    </submittedName>
</protein>
<feature type="compositionally biased region" description="Basic and acidic residues" evidence="1">
    <location>
        <begin position="141"/>
        <end position="153"/>
    </location>
</feature>
<comment type="caution">
    <text evidence="2">The sequence shown here is derived from an EMBL/GenBank/DDBJ whole genome shotgun (WGS) entry which is preliminary data.</text>
</comment>
<proteinExistence type="predicted"/>
<feature type="compositionally biased region" description="Acidic residues" evidence="1">
    <location>
        <begin position="19"/>
        <end position="34"/>
    </location>
</feature>
<name>A0AA36JPI0_9DINO</name>
<organism evidence="2 3">
    <name type="scientific">Effrenium voratum</name>
    <dbReference type="NCBI Taxonomy" id="2562239"/>
    <lineage>
        <taxon>Eukaryota</taxon>
        <taxon>Sar</taxon>
        <taxon>Alveolata</taxon>
        <taxon>Dinophyceae</taxon>
        <taxon>Suessiales</taxon>
        <taxon>Symbiodiniaceae</taxon>
        <taxon>Effrenium</taxon>
    </lineage>
</organism>
<feature type="region of interest" description="Disordered" evidence="1">
    <location>
        <begin position="1"/>
        <end position="93"/>
    </location>
</feature>
<dbReference type="EMBL" id="CAUJNA010003802">
    <property type="protein sequence ID" value="CAJ1410028.1"/>
    <property type="molecule type" value="Genomic_DNA"/>
</dbReference>
<evidence type="ECO:0000313" key="2">
    <source>
        <dbReference type="EMBL" id="CAJ1410028.1"/>
    </source>
</evidence>
<dbReference type="AlphaFoldDB" id="A0AA36JPI0"/>
<reference evidence="2" key="1">
    <citation type="submission" date="2023-08" db="EMBL/GenBank/DDBJ databases">
        <authorList>
            <person name="Chen Y."/>
            <person name="Shah S."/>
            <person name="Dougan E. K."/>
            <person name="Thang M."/>
            <person name="Chan C."/>
        </authorList>
    </citation>
    <scope>NUCLEOTIDE SEQUENCE</scope>
</reference>
<dbReference type="Proteomes" id="UP001178507">
    <property type="component" value="Unassembled WGS sequence"/>
</dbReference>
<gene>
    <name evidence="2" type="ORF">EVOR1521_LOCUS30975</name>
</gene>
<keyword evidence="3" id="KW-1185">Reference proteome</keyword>